<dbReference type="GO" id="GO:0005524">
    <property type="term" value="F:ATP binding"/>
    <property type="evidence" value="ECO:0007669"/>
    <property type="project" value="UniProtKB-KW"/>
</dbReference>
<comment type="caution">
    <text evidence="7">The sequence shown here is derived from an EMBL/GenBank/DDBJ whole genome shotgun (WGS) entry which is preliminary data.</text>
</comment>
<dbReference type="InterPro" id="IPR011009">
    <property type="entry name" value="Kinase-like_dom_sf"/>
</dbReference>
<keyword evidence="7" id="KW-0418">Kinase</keyword>
<dbReference type="InterPro" id="IPR051931">
    <property type="entry name" value="PAK3-like"/>
</dbReference>
<keyword evidence="3" id="KW-0067">ATP-binding</keyword>
<keyword evidence="7" id="KW-0808">Transferase</keyword>
<evidence type="ECO:0000313" key="8">
    <source>
        <dbReference type="Proteomes" id="UP000023067"/>
    </source>
</evidence>
<keyword evidence="5" id="KW-1133">Transmembrane helix</keyword>
<gene>
    <name evidence="7" type="ORF">BF93_02070</name>
</gene>
<dbReference type="EMBL" id="JDYK01000013">
    <property type="protein sequence ID" value="EWS80660.1"/>
    <property type="molecule type" value="Genomic_DNA"/>
</dbReference>
<evidence type="ECO:0000256" key="1">
    <source>
        <dbReference type="ARBA" id="ARBA00008874"/>
    </source>
</evidence>
<feature type="compositionally biased region" description="Low complexity" evidence="4">
    <location>
        <begin position="304"/>
        <end position="324"/>
    </location>
</feature>
<dbReference type="CDD" id="cd14014">
    <property type="entry name" value="STKc_PknB_like"/>
    <property type="match status" value="1"/>
</dbReference>
<dbReference type="InterPro" id="IPR000719">
    <property type="entry name" value="Prot_kinase_dom"/>
</dbReference>
<dbReference type="RefSeq" id="WP_051486910.1">
    <property type="nucleotide sequence ID" value="NZ_BAAAOW010000002.1"/>
</dbReference>
<keyword evidence="2" id="KW-0547">Nucleotide-binding</keyword>
<dbReference type="AlphaFoldDB" id="Z9JQI1"/>
<keyword evidence="5" id="KW-0812">Transmembrane</keyword>
<evidence type="ECO:0000256" key="5">
    <source>
        <dbReference type="SAM" id="Phobius"/>
    </source>
</evidence>
<dbReference type="eggNOG" id="COG0515">
    <property type="taxonomic scope" value="Bacteria"/>
</dbReference>
<feature type="domain" description="Protein kinase" evidence="6">
    <location>
        <begin position="9"/>
        <end position="266"/>
    </location>
</feature>
<feature type="transmembrane region" description="Helical" evidence="5">
    <location>
        <begin position="365"/>
        <end position="385"/>
    </location>
</feature>
<dbReference type="GO" id="GO:0004674">
    <property type="term" value="F:protein serine/threonine kinase activity"/>
    <property type="evidence" value="ECO:0007669"/>
    <property type="project" value="UniProtKB-KW"/>
</dbReference>
<name>Z9JQI1_9MICO</name>
<sequence length="444" mass="46237">MGDVIAGRYELLDPIASGASGSVWRAVDHRSGMLCAAKVMRQRDSSDMLRFVREKSIRVEHRNLLTPNGFGAEDDHVVIGMPLASGGTLQEIVRAHGALSDPLVALVLAQLLAGLGRLHQEDWIHRDVKPGNMLFEPVGRGVPIMRLADFGIAVHARDVRLTATGFVNGTPGYVAPEIMSSGRISPQQDLWAAGVVGLVMLSPETRVDREGSGSEAVRAVLATTAPPIAAVIGSLLSVVPEQRCPDLPGAVAALEALARTVAPPFTDRAGAPVEFPDRLPPLPEGSPYRGTDVLRADTAGRGRGTTPLLPGPPRLRTAPASPALPAAPGPAPVPGRSADAGSWASTAPSVPAPAAPPRPRRRARVMAGLAVLALAGSAVLGTIAVRGGILLPDEQQIAQRDPSVRIGASCDWTEAGTEATTAGGIAAVCAERGPDEHRWERAGR</sequence>
<dbReference type="STRING" id="396014.BF93_02070"/>
<evidence type="ECO:0000259" key="6">
    <source>
        <dbReference type="PROSITE" id="PS50011"/>
    </source>
</evidence>
<protein>
    <submittedName>
        <fullName evidence="7">Serine/threonine protein kinase</fullName>
    </submittedName>
</protein>
<organism evidence="7 8">
    <name type="scientific">Brachybacterium phenoliresistens</name>
    <dbReference type="NCBI Taxonomy" id="396014"/>
    <lineage>
        <taxon>Bacteria</taxon>
        <taxon>Bacillati</taxon>
        <taxon>Actinomycetota</taxon>
        <taxon>Actinomycetes</taxon>
        <taxon>Micrococcales</taxon>
        <taxon>Dermabacteraceae</taxon>
        <taxon>Brachybacterium</taxon>
    </lineage>
</organism>
<dbReference type="SMART" id="SM00220">
    <property type="entry name" value="S_TKc"/>
    <property type="match status" value="1"/>
</dbReference>
<dbReference type="PANTHER" id="PTHR45832:SF22">
    <property type="entry name" value="SERINE_THREONINE-PROTEIN KINASE SAMKA-RELATED"/>
    <property type="match status" value="1"/>
</dbReference>
<dbReference type="Pfam" id="PF00069">
    <property type="entry name" value="Pkinase"/>
    <property type="match status" value="1"/>
</dbReference>
<keyword evidence="7" id="KW-0723">Serine/threonine-protein kinase</keyword>
<comment type="similarity">
    <text evidence="1">Belongs to the protein kinase superfamily. STE Ser/Thr protein kinase family. STE20 subfamily.</text>
</comment>
<reference evidence="7 8" key="1">
    <citation type="submission" date="2014-02" db="EMBL/GenBank/DDBJ databases">
        <title>Genome sequence of Brachybacterium phenoliresistens strain W13A50.</title>
        <authorList>
            <person name="Wang X."/>
        </authorList>
    </citation>
    <scope>NUCLEOTIDE SEQUENCE [LARGE SCALE GENOMIC DNA]</scope>
    <source>
        <strain evidence="7 8">W13A50</strain>
    </source>
</reference>
<evidence type="ECO:0000256" key="2">
    <source>
        <dbReference type="ARBA" id="ARBA00022741"/>
    </source>
</evidence>
<keyword evidence="5" id="KW-0472">Membrane</keyword>
<dbReference type="PANTHER" id="PTHR45832">
    <property type="entry name" value="SERINE/THREONINE-PROTEIN KINASE SAMKA-RELATED-RELATED"/>
    <property type="match status" value="1"/>
</dbReference>
<dbReference type="HOGENOM" id="CLU_000288_63_44_11"/>
<dbReference type="PROSITE" id="PS50011">
    <property type="entry name" value="PROTEIN_KINASE_DOM"/>
    <property type="match status" value="1"/>
</dbReference>
<dbReference type="Proteomes" id="UP000023067">
    <property type="component" value="Unassembled WGS sequence"/>
</dbReference>
<feature type="region of interest" description="Disordered" evidence="4">
    <location>
        <begin position="266"/>
        <end position="359"/>
    </location>
</feature>
<dbReference type="Gene3D" id="1.10.510.10">
    <property type="entry name" value="Transferase(Phosphotransferase) domain 1"/>
    <property type="match status" value="1"/>
</dbReference>
<keyword evidence="8" id="KW-1185">Reference proteome</keyword>
<evidence type="ECO:0000313" key="7">
    <source>
        <dbReference type="EMBL" id="EWS80660.1"/>
    </source>
</evidence>
<dbReference type="PATRIC" id="fig|396014.3.peg.2449"/>
<evidence type="ECO:0000256" key="4">
    <source>
        <dbReference type="SAM" id="MobiDB-lite"/>
    </source>
</evidence>
<evidence type="ECO:0000256" key="3">
    <source>
        <dbReference type="ARBA" id="ARBA00022840"/>
    </source>
</evidence>
<proteinExistence type="inferred from homology"/>
<dbReference type="SUPFAM" id="SSF56112">
    <property type="entry name" value="Protein kinase-like (PK-like)"/>
    <property type="match status" value="1"/>
</dbReference>
<accession>Z9JQI1</accession>